<protein>
    <submittedName>
        <fullName evidence="2">Glutathione S-transferase</fullName>
    </submittedName>
</protein>
<dbReference type="WBParaSite" id="ES5_v2.g14283.t1">
    <property type="protein sequence ID" value="ES5_v2.g14283.t1"/>
    <property type="gene ID" value="ES5_v2.g14283"/>
</dbReference>
<evidence type="ECO:0000313" key="2">
    <source>
        <dbReference type="WBParaSite" id="ES5_v2.g14283.t1"/>
    </source>
</evidence>
<sequence length="166" mass="19585">MPNFLETKNGKLPYLEYDGHTITESYAIDRFLARKYNLAGKDELEAALIDSIADIQKDFYNSVLPWLRVFRGYIKGNPDDLKKEHVDEPIKTYFPYFSNYLKESKSGFMAPSGLSWVDFVITEFFTTLIQIEPKTLDKYPDLKEYLKRVHQVPQLKEYYSQRPDVY</sequence>
<name>A0AC34FAJ1_9BILA</name>
<evidence type="ECO:0000313" key="1">
    <source>
        <dbReference type="Proteomes" id="UP000887579"/>
    </source>
</evidence>
<organism evidence="1 2">
    <name type="scientific">Panagrolaimus sp. ES5</name>
    <dbReference type="NCBI Taxonomy" id="591445"/>
    <lineage>
        <taxon>Eukaryota</taxon>
        <taxon>Metazoa</taxon>
        <taxon>Ecdysozoa</taxon>
        <taxon>Nematoda</taxon>
        <taxon>Chromadorea</taxon>
        <taxon>Rhabditida</taxon>
        <taxon>Tylenchina</taxon>
        <taxon>Panagrolaimomorpha</taxon>
        <taxon>Panagrolaimoidea</taxon>
        <taxon>Panagrolaimidae</taxon>
        <taxon>Panagrolaimus</taxon>
    </lineage>
</organism>
<proteinExistence type="predicted"/>
<accession>A0AC34FAJ1</accession>
<reference evidence="2" key="1">
    <citation type="submission" date="2022-11" db="UniProtKB">
        <authorList>
            <consortium name="WormBaseParasite"/>
        </authorList>
    </citation>
    <scope>IDENTIFICATION</scope>
</reference>
<dbReference type="Proteomes" id="UP000887579">
    <property type="component" value="Unplaced"/>
</dbReference>